<feature type="transmembrane region" description="Helical" evidence="8">
    <location>
        <begin position="270"/>
        <end position="291"/>
    </location>
</feature>
<feature type="transmembrane region" description="Helical" evidence="8">
    <location>
        <begin position="383"/>
        <end position="408"/>
    </location>
</feature>
<comment type="caution">
    <text evidence="10">The sequence shown here is derived from an EMBL/GenBank/DDBJ whole genome shotgun (WGS) entry which is preliminary data.</text>
</comment>
<protein>
    <submittedName>
        <fullName evidence="10">Hydrogenase 4 subunit B</fullName>
    </submittedName>
</protein>
<reference evidence="10 11" key="1">
    <citation type="submission" date="2020-12" db="EMBL/GenBank/DDBJ databases">
        <title>Revised draft genomes of Rhodomicrobium vannielii ATCC 17100 and Rhodomicrobium udaipurense JA643.</title>
        <authorList>
            <person name="Conners E.M."/>
            <person name="Davenport E.J."/>
            <person name="Bose A."/>
        </authorList>
    </citation>
    <scope>NUCLEOTIDE SEQUENCE [LARGE SCALE GENOMIC DNA]</scope>
    <source>
        <strain evidence="10 11">JA643</strain>
    </source>
</reference>
<evidence type="ECO:0000256" key="8">
    <source>
        <dbReference type="SAM" id="Phobius"/>
    </source>
</evidence>
<dbReference type="AlphaFoldDB" id="A0A8I1GG00"/>
<dbReference type="PANTHER" id="PTHR42682">
    <property type="entry name" value="HYDROGENASE-4 COMPONENT F"/>
    <property type="match status" value="1"/>
</dbReference>
<evidence type="ECO:0000256" key="6">
    <source>
        <dbReference type="ARBA" id="ARBA00023136"/>
    </source>
</evidence>
<dbReference type="InterPro" id="IPR052175">
    <property type="entry name" value="ComplexI-like_HydComp"/>
</dbReference>
<feature type="transmembrane region" description="Helical" evidence="8">
    <location>
        <begin position="76"/>
        <end position="100"/>
    </location>
</feature>
<dbReference type="GO" id="GO:0016491">
    <property type="term" value="F:oxidoreductase activity"/>
    <property type="evidence" value="ECO:0007669"/>
    <property type="project" value="UniProtKB-KW"/>
</dbReference>
<keyword evidence="4 8" id="KW-1133">Transmembrane helix</keyword>
<proteinExistence type="predicted"/>
<evidence type="ECO:0000256" key="2">
    <source>
        <dbReference type="ARBA" id="ARBA00022475"/>
    </source>
</evidence>
<feature type="transmembrane region" description="Helical" evidence="8">
    <location>
        <begin position="112"/>
        <end position="129"/>
    </location>
</feature>
<dbReference type="NCBIfam" id="NF005086">
    <property type="entry name" value="PRK06521.1"/>
    <property type="match status" value="1"/>
</dbReference>
<keyword evidence="11" id="KW-1185">Reference proteome</keyword>
<comment type="subcellular location">
    <subcellularLocation>
        <location evidence="1">Cell membrane</location>
        <topology evidence="1">Multi-pass membrane protein</topology>
    </subcellularLocation>
    <subcellularLocation>
        <location evidence="7">Membrane</location>
        <topology evidence="7">Multi-pass membrane protein</topology>
    </subcellularLocation>
</comment>
<dbReference type="GO" id="GO:0008137">
    <property type="term" value="F:NADH dehydrogenase (ubiquinone) activity"/>
    <property type="evidence" value="ECO:0007669"/>
    <property type="project" value="InterPro"/>
</dbReference>
<dbReference type="InterPro" id="IPR003918">
    <property type="entry name" value="NADH_UbQ_OxRdtase"/>
</dbReference>
<feature type="domain" description="NADH:quinone oxidoreductase/Mrp antiporter transmembrane" evidence="9">
    <location>
        <begin position="129"/>
        <end position="412"/>
    </location>
</feature>
<dbReference type="Proteomes" id="UP000623250">
    <property type="component" value="Unassembled WGS sequence"/>
</dbReference>
<dbReference type="GO" id="GO:0005886">
    <property type="term" value="C:plasma membrane"/>
    <property type="evidence" value="ECO:0007669"/>
    <property type="project" value="UniProtKB-SubCell"/>
</dbReference>
<dbReference type="InterPro" id="IPR001750">
    <property type="entry name" value="ND/Mrp_TM"/>
</dbReference>
<feature type="transmembrane region" description="Helical" evidence="8">
    <location>
        <begin position="204"/>
        <end position="229"/>
    </location>
</feature>
<feature type="transmembrane region" description="Helical" evidence="8">
    <location>
        <begin position="653"/>
        <end position="671"/>
    </location>
</feature>
<feature type="transmembrane region" description="Helical" evidence="8">
    <location>
        <begin position="536"/>
        <end position="555"/>
    </location>
</feature>
<accession>A0A8I1GG00</accession>
<organism evidence="10 11">
    <name type="scientific">Rhodomicrobium udaipurense</name>
    <dbReference type="NCBI Taxonomy" id="1202716"/>
    <lineage>
        <taxon>Bacteria</taxon>
        <taxon>Pseudomonadati</taxon>
        <taxon>Pseudomonadota</taxon>
        <taxon>Alphaproteobacteria</taxon>
        <taxon>Hyphomicrobiales</taxon>
        <taxon>Hyphomicrobiaceae</taxon>
        <taxon>Rhodomicrobium</taxon>
    </lineage>
</organism>
<dbReference type="PANTHER" id="PTHR42682:SF3">
    <property type="entry name" value="FORMATE HYDROGENLYASE SUBUNIT 3-RELATED"/>
    <property type="match status" value="1"/>
</dbReference>
<feature type="transmembrane region" description="Helical" evidence="8">
    <location>
        <begin position="327"/>
        <end position="344"/>
    </location>
</feature>
<dbReference type="GO" id="GO:0042773">
    <property type="term" value="P:ATP synthesis coupled electron transport"/>
    <property type="evidence" value="ECO:0007669"/>
    <property type="project" value="InterPro"/>
</dbReference>
<feature type="transmembrane region" description="Helical" evidence="8">
    <location>
        <begin position="300"/>
        <end position="321"/>
    </location>
</feature>
<feature type="transmembrane region" description="Helical" evidence="8">
    <location>
        <begin position="469"/>
        <end position="496"/>
    </location>
</feature>
<keyword evidence="3 7" id="KW-0812">Transmembrane</keyword>
<dbReference type="Pfam" id="PF00361">
    <property type="entry name" value="Proton_antipo_M"/>
    <property type="match status" value="1"/>
</dbReference>
<feature type="transmembrane region" description="Helical" evidence="8">
    <location>
        <begin position="35"/>
        <end position="56"/>
    </location>
</feature>
<evidence type="ECO:0000313" key="11">
    <source>
        <dbReference type="Proteomes" id="UP000623250"/>
    </source>
</evidence>
<evidence type="ECO:0000256" key="5">
    <source>
        <dbReference type="ARBA" id="ARBA00023002"/>
    </source>
</evidence>
<dbReference type="EMBL" id="JAEMUK010000022">
    <property type="protein sequence ID" value="MBJ7543968.1"/>
    <property type="molecule type" value="Genomic_DNA"/>
</dbReference>
<gene>
    <name evidence="10" type="primary">hyfB</name>
    <name evidence="10" type="ORF">JDN41_10390</name>
</gene>
<sequence length="672" mass="71380">MTGAGWQLQALFVALAIYAGAALAAVFLPRHRLGFVYAASAAAASLAIAADISAFFNEVVLKEQLPVGLPGVGLHIRLDGLSAFFGFIVNVGVLMASIYGAGIKRADLSKRIEPLYPAFCAAMNAVLLADDAFGFLFFWELMSLSSWALVVSRHDDPDNRKAGYVYLLMAAGGTMALLFAFGGLAGASGGYAFDTMRASHLTPLVSALVLGAALFGAGSKAGIMPLHAWLPLAHPAAPSHVSALMSGVMTKVAIYALIRVVFDLLGDPQWWWSLPFILLGAGSAVGALLYAVQDQDLKRLLAYSTIENVGIIFAGVGLAIAFKSSNIPPAAGIALAAALIHALNHSWFKSLLFLGAGAVLHSTGTKQLDRLGGLIHRMPKTSAFWLIGALAISALPPLNGFVSEWLLFQAVLTGPVFPEPILRFLSPVLGAMLALAAGLAAACFVRAYGTVFLGRPRSPEAANAHEAPFAQTLAIGLLAVLCILGGLFGGLTAFALNPLLVEYAGAAAAINTQTGPTPFSLIAFDQGRAIYDAPTIAFFVAVSAFATMAAIHLFASKKTRRSPAWDCGFPDPSPATQYTASSYSQPLRRVYGGVVYSSTETVDMPPPGSLREGHFHIRFSDYIWRFLYVMPANALWSLSERFDLIHYLTIRRYLVLMFSTLIVLLVITATFM</sequence>
<name>A0A8I1GG00_9HYPH</name>
<feature type="transmembrane region" description="Helical" evidence="8">
    <location>
        <begin position="164"/>
        <end position="184"/>
    </location>
</feature>
<dbReference type="PRINTS" id="PR01437">
    <property type="entry name" value="NUOXDRDTASE4"/>
</dbReference>
<keyword evidence="2" id="KW-1003">Cell membrane</keyword>
<evidence type="ECO:0000256" key="7">
    <source>
        <dbReference type="RuleBase" id="RU000320"/>
    </source>
</evidence>
<evidence type="ECO:0000256" key="1">
    <source>
        <dbReference type="ARBA" id="ARBA00004651"/>
    </source>
</evidence>
<feature type="transmembrane region" description="Helical" evidence="8">
    <location>
        <begin position="428"/>
        <end position="448"/>
    </location>
</feature>
<evidence type="ECO:0000259" key="9">
    <source>
        <dbReference type="Pfam" id="PF00361"/>
    </source>
</evidence>
<dbReference type="RefSeq" id="WP_037236943.1">
    <property type="nucleotide sequence ID" value="NZ_JAEMUK010000022.1"/>
</dbReference>
<feature type="transmembrane region" description="Helical" evidence="8">
    <location>
        <begin position="6"/>
        <end position="28"/>
    </location>
</feature>
<evidence type="ECO:0000313" key="10">
    <source>
        <dbReference type="EMBL" id="MBJ7543968.1"/>
    </source>
</evidence>
<evidence type="ECO:0000256" key="3">
    <source>
        <dbReference type="ARBA" id="ARBA00022692"/>
    </source>
</evidence>
<keyword evidence="5" id="KW-0560">Oxidoreductase</keyword>
<keyword evidence="6 8" id="KW-0472">Membrane</keyword>
<evidence type="ECO:0000256" key="4">
    <source>
        <dbReference type="ARBA" id="ARBA00022989"/>
    </source>
</evidence>